<dbReference type="PROSITE" id="PS50600">
    <property type="entry name" value="ULP_PROTEASE"/>
    <property type="match status" value="1"/>
</dbReference>
<dbReference type="EMBL" id="JASCZI010124080">
    <property type="protein sequence ID" value="MED6165783.1"/>
    <property type="molecule type" value="Genomic_DNA"/>
</dbReference>
<dbReference type="Gene3D" id="3.40.395.10">
    <property type="entry name" value="Adenoviral Proteinase, Chain A"/>
    <property type="match status" value="1"/>
</dbReference>
<evidence type="ECO:0000256" key="3">
    <source>
        <dbReference type="ARBA" id="ARBA00022801"/>
    </source>
</evidence>
<reference evidence="5 6" key="1">
    <citation type="journal article" date="2023" name="Plants (Basel)">
        <title>Bridging the Gap: Combining Genomics and Transcriptomics Approaches to Understand Stylosanthes scabra, an Orphan Legume from the Brazilian Caatinga.</title>
        <authorList>
            <person name="Ferreira-Neto J.R.C."/>
            <person name="da Silva M.D."/>
            <person name="Binneck E."/>
            <person name="de Melo N.F."/>
            <person name="da Silva R.H."/>
            <person name="de Melo A.L.T.M."/>
            <person name="Pandolfi V."/>
            <person name="Bustamante F.O."/>
            <person name="Brasileiro-Vidal A.C."/>
            <person name="Benko-Iseppon A.M."/>
        </authorList>
    </citation>
    <scope>NUCLEOTIDE SEQUENCE [LARGE SCALE GENOMIC DNA]</scope>
    <source>
        <tissue evidence="5">Leaves</tissue>
    </source>
</reference>
<feature type="non-terminal residue" evidence="5">
    <location>
        <position position="218"/>
    </location>
</feature>
<evidence type="ECO:0000313" key="5">
    <source>
        <dbReference type="EMBL" id="MED6165783.1"/>
    </source>
</evidence>
<accession>A0ABU6V1K9</accession>
<sequence>MKSSRQESVRREIIASFKGKFEFSLSRDDMMCLKPREWISNNIVDWICHTSNVGTSKRFKERFYCVPTGILEIIINTKNVGMYIRQHIEVGIGPHFGSNKRFFDKKEAAKKEWWFVPTCNRGHWYLYALHIPTKNLFDLDSMHNEPFDDLRKIIYEYASKIIKEMLKIALPRSDFEGYGKSCQYITVPKQPNNNGCGLFVILFMQEWNGGSLLKDYDN</sequence>
<dbReference type="SUPFAM" id="SSF54001">
    <property type="entry name" value="Cysteine proteinases"/>
    <property type="match status" value="1"/>
</dbReference>
<dbReference type="InterPro" id="IPR003653">
    <property type="entry name" value="Peptidase_C48_C"/>
</dbReference>
<evidence type="ECO:0000256" key="2">
    <source>
        <dbReference type="ARBA" id="ARBA00022670"/>
    </source>
</evidence>
<dbReference type="InterPro" id="IPR038765">
    <property type="entry name" value="Papain-like_cys_pep_sf"/>
</dbReference>
<keyword evidence="3" id="KW-0378">Hydrolase</keyword>
<dbReference type="Pfam" id="PF02902">
    <property type="entry name" value="Peptidase_C48"/>
    <property type="match status" value="1"/>
</dbReference>
<proteinExistence type="inferred from homology"/>
<comment type="caution">
    <text evidence="5">The sequence shown here is derived from an EMBL/GenBank/DDBJ whole genome shotgun (WGS) entry which is preliminary data.</text>
</comment>
<keyword evidence="6" id="KW-1185">Reference proteome</keyword>
<dbReference type="Proteomes" id="UP001341840">
    <property type="component" value="Unassembled WGS sequence"/>
</dbReference>
<evidence type="ECO:0000256" key="1">
    <source>
        <dbReference type="ARBA" id="ARBA00005234"/>
    </source>
</evidence>
<protein>
    <recommendedName>
        <fullName evidence="4">Ubiquitin-like protease family profile domain-containing protein</fullName>
    </recommendedName>
</protein>
<comment type="similarity">
    <text evidence="1">Belongs to the peptidase C48 family.</text>
</comment>
<feature type="domain" description="Ubiquitin-like protease family profile" evidence="4">
    <location>
        <begin position="23"/>
        <end position="207"/>
    </location>
</feature>
<gene>
    <name evidence="5" type="ORF">PIB30_102925</name>
</gene>
<organism evidence="5 6">
    <name type="scientific">Stylosanthes scabra</name>
    <dbReference type="NCBI Taxonomy" id="79078"/>
    <lineage>
        <taxon>Eukaryota</taxon>
        <taxon>Viridiplantae</taxon>
        <taxon>Streptophyta</taxon>
        <taxon>Embryophyta</taxon>
        <taxon>Tracheophyta</taxon>
        <taxon>Spermatophyta</taxon>
        <taxon>Magnoliopsida</taxon>
        <taxon>eudicotyledons</taxon>
        <taxon>Gunneridae</taxon>
        <taxon>Pentapetalae</taxon>
        <taxon>rosids</taxon>
        <taxon>fabids</taxon>
        <taxon>Fabales</taxon>
        <taxon>Fabaceae</taxon>
        <taxon>Papilionoideae</taxon>
        <taxon>50 kb inversion clade</taxon>
        <taxon>dalbergioids sensu lato</taxon>
        <taxon>Dalbergieae</taxon>
        <taxon>Pterocarpus clade</taxon>
        <taxon>Stylosanthes</taxon>
    </lineage>
</organism>
<name>A0ABU6V1K9_9FABA</name>
<evidence type="ECO:0000259" key="4">
    <source>
        <dbReference type="PROSITE" id="PS50600"/>
    </source>
</evidence>
<keyword evidence="2" id="KW-0645">Protease</keyword>
<evidence type="ECO:0000313" key="6">
    <source>
        <dbReference type="Proteomes" id="UP001341840"/>
    </source>
</evidence>